<evidence type="ECO:0000313" key="3">
    <source>
        <dbReference type="EMBL" id="CAF9918902.1"/>
    </source>
</evidence>
<feature type="compositionally biased region" description="Low complexity" evidence="1">
    <location>
        <begin position="415"/>
        <end position="435"/>
    </location>
</feature>
<feature type="compositionally biased region" description="Polar residues" evidence="1">
    <location>
        <begin position="232"/>
        <end position="247"/>
    </location>
</feature>
<feature type="compositionally biased region" description="Low complexity" evidence="1">
    <location>
        <begin position="217"/>
        <end position="231"/>
    </location>
</feature>
<dbReference type="Proteomes" id="UP000664521">
    <property type="component" value="Unassembled WGS sequence"/>
</dbReference>
<name>A0A8H3FA40_9LECA</name>
<dbReference type="AlphaFoldDB" id="A0A8H3FA40"/>
<evidence type="ECO:0000256" key="2">
    <source>
        <dbReference type="SAM" id="SignalP"/>
    </source>
</evidence>
<feature type="region of interest" description="Disordered" evidence="1">
    <location>
        <begin position="394"/>
        <end position="496"/>
    </location>
</feature>
<organism evidence="3 4">
    <name type="scientific">Heterodermia speciosa</name>
    <dbReference type="NCBI Taxonomy" id="116794"/>
    <lineage>
        <taxon>Eukaryota</taxon>
        <taxon>Fungi</taxon>
        <taxon>Dikarya</taxon>
        <taxon>Ascomycota</taxon>
        <taxon>Pezizomycotina</taxon>
        <taxon>Lecanoromycetes</taxon>
        <taxon>OSLEUM clade</taxon>
        <taxon>Lecanoromycetidae</taxon>
        <taxon>Caliciales</taxon>
        <taxon>Physciaceae</taxon>
        <taxon>Heterodermia</taxon>
    </lineage>
</organism>
<evidence type="ECO:0000313" key="4">
    <source>
        <dbReference type="Proteomes" id="UP000664521"/>
    </source>
</evidence>
<sequence length="669" mass="73445">MSGLELLAVVACVAAVCSAYHDGAEILQQIKAKRRARRAARQDLLTESSTQELEQSLHRGEGVVRSQFDRDHKRFGLAFADGDDIAKHALKDIIIHLQGQVIANLKTQWQQDTYVDFTALQDVSDSSQDKAILVLMQLQQRIITSGPIENLRPPPLFASPRSLEENPPIPQARQITGRHESYNVTDGYPPIDSPTQASANPPFSPYEGRSGYSQPNSPTQLSSYSPQSLSSGQYDGQMSGHHQQAILNRSIHQSSQSPPIQLSEHSKHQRLPSGDNGHHRKPPSSQVPQFIGQYQSAPEGFVTEVSNNVSLAPLDGSWTPHPAYHERTSPGFVRPAVNDTQGKNEKTEKSHFSSVTKLNLFGKKPKAPSVNPAQTIPPQIQHAQASAVLLPIAPPEHPYDAASSRKPSGPPPTPSSYAGSRFSSISASTATTQSSYEAPETPDFNPWADRVINTDSSSTISLNISKGSSPAQTLRSSGSIRRVPGNPMSIFNSPTTLSSKDLLPSETNKYAGFCKGAWKAQIGDRKKAMDERQRPGGMYNAARYWQCSKCKFEGRLVMLDKKTKAVDKRVLTADGVQFRWDFLFKSHIETKEATSDFLKSTFGCMFCTAEGRGTPTFGGAQMLMAHLQEHRDRLPTGEVLYRMNCLVGPKAPLEDDFDINLIGKEGFAF</sequence>
<feature type="compositionally biased region" description="Polar residues" evidence="1">
    <location>
        <begin position="453"/>
        <end position="479"/>
    </location>
</feature>
<keyword evidence="2" id="KW-0732">Signal</keyword>
<keyword evidence="4" id="KW-1185">Reference proteome</keyword>
<evidence type="ECO:0000256" key="1">
    <source>
        <dbReference type="SAM" id="MobiDB-lite"/>
    </source>
</evidence>
<proteinExistence type="predicted"/>
<dbReference type="EMBL" id="CAJPDS010000023">
    <property type="protein sequence ID" value="CAF9918902.1"/>
    <property type="molecule type" value="Genomic_DNA"/>
</dbReference>
<feature type="region of interest" description="Disordered" evidence="1">
    <location>
        <begin position="147"/>
        <end position="288"/>
    </location>
</feature>
<feature type="chain" id="PRO_5034551685" description="C2H2-type domain-containing protein" evidence="2">
    <location>
        <begin position="20"/>
        <end position="669"/>
    </location>
</feature>
<feature type="signal peptide" evidence="2">
    <location>
        <begin position="1"/>
        <end position="19"/>
    </location>
</feature>
<gene>
    <name evidence="3" type="ORF">HETSPECPRED_003862</name>
</gene>
<reference evidence="3" key="1">
    <citation type="submission" date="2021-03" db="EMBL/GenBank/DDBJ databases">
        <authorList>
            <person name="Tagirdzhanova G."/>
        </authorList>
    </citation>
    <scope>NUCLEOTIDE SEQUENCE</scope>
</reference>
<comment type="caution">
    <text evidence="3">The sequence shown here is derived from an EMBL/GenBank/DDBJ whole genome shotgun (WGS) entry which is preliminary data.</text>
</comment>
<dbReference type="OrthoDB" id="25896at2759"/>
<accession>A0A8H3FA40</accession>
<protein>
    <recommendedName>
        <fullName evidence="5">C2H2-type domain-containing protein</fullName>
    </recommendedName>
</protein>
<evidence type="ECO:0008006" key="5">
    <source>
        <dbReference type="Google" id="ProtNLM"/>
    </source>
</evidence>
<feature type="compositionally biased region" description="Low complexity" evidence="1">
    <location>
        <begin position="250"/>
        <end position="263"/>
    </location>
</feature>